<dbReference type="GO" id="GO:0020037">
    <property type="term" value="F:heme binding"/>
    <property type="evidence" value="ECO:0007669"/>
    <property type="project" value="InterPro"/>
</dbReference>
<dbReference type="SUPFAM" id="SSF46626">
    <property type="entry name" value="Cytochrome c"/>
    <property type="match status" value="1"/>
</dbReference>
<feature type="domain" description="Cytochrome C Planctomycete-type" evidence="4">
    <location>
        <begin position="52"/>
        <end position="112"/>
    </location>
</feature>
<proteinExistence type="predicted"/>
<dbReference type="InterPro" id="IPR022655">
    <property type="entry name" value="DUF1553"/>
</dbReference>
<organism evidence="5 6">
    <name type="scientific">Stieleria varia</name>
    <dbReference type="NCBI Taxonomy" id="2528005"/>
    <lineage>
        <taxon>Bacteria</taxon>
        <taxon>Pseudomonadati</taxon>
        <taxon>Planctomycetota</taxon>
        <taxon>Planctomycetia</taxon>
        <taxon>Pirellulales</taxon>
        <taxon>Pirellulaceae</taxon>
        <taxon>Stieleria</taxon>
    </lineage>
</organism>
<dbReference type="InterPro" id="IPR011429">
    <property type="entry name" value="Cyt_c_Planctomycete-type"/>
</dbReference>
<dbReference type="OrthoDB" id="127107at2"/>
<dbReference type="Proteomes" id="UP000320176">
    <property type="component" value="Unassembled WGS sequence"/>
</dbReference>
<sequence precursor="true">MGFPPRQLPALALLFIWLITVRPVNASDGTAVSSDADVNFNRDVRPILAKRCITCHGPDADAREADLRLDIESGSRADLGGYQAVVPGDASQSEMIVRITTDDEDLRMPPADSHAPLTQDEVAILTRWIAAGGRYEQHWSFVAPTKPAVPQVDDAAWCRNPIDRFVLAKLERSGLQPSAPATREALIRRVSMDLIGRPPSIDEVDRLLGDESPDAYERLVDRLLATQEYAERFTRPWLDLARYSDTNGYEKDRERTMWPYRDWVISAINQDMPFDQFSIEQLAGDMLSDATTQQIIATGFHRNTMLNEEGGIDPLEYRFYAMVDRVATTGTVWMGLTTGCAQCHTHKYDPITHTDYYALMALMDNADEPELDADSAEITAKRKQVQSQIASQEQLLLAEIFASDTRQHQTLRDHYAAWRATQIESATDWQTVRPTDMKSTMPHLRVTPQGSILASGDATKRDEYELTFAGSDQAKPLTAVRIEVLPHESLPASGPGMAYYEGRRGDFFLSKLTIEQSGNEVALDLASSSYGNISVGSGKADAANVLDTDNSTGWSTAGKAGEANRLVVHFAEPLDASKPWTLKLLFERHFVAALGHFRVDVTDASGQRQALPISSELESSLATNAQPDSNAEQRLQLHFLRNNEAAKSVREPLDRLRKQLPAEVRTLVMRERSPADQRETRRRHRGEYLSEKEVVSGAVPVMFTADDEESNSACEDRLDLARWLVSEDNPLVGRVVVNRQWREFFGVGIVRTAGDFGTQSESPSHQELLDWLDRDLRDSGWSLKRLHRMIVTSATYQQRIGTPPPSDPDNRLLSTFSHRRYDAERIRDAMLAASGLLTHRVGGPSVYPPQPAAVQQIAYGNPNWPTSKGGDRYRRSLYTFSKRTAPFAAFSTFDGPSGENCVARRDRSTTPLQALTLLNDEMYVEIAAALAEKVQRELKSENANPIPEQIVERMFRRLMTRSPEPWEIERIVQFYQQQQQHQNAWTLVARALMNTDEAITTP</sequence>
<dbReference type="Pfam" id="PF07587">
    <property type="entry name" value="PSD1"/>
    <property type="match status" value="1"/>
</dbReference>
<reference evidence="5 6" key="1">
    <citation type="submission" date="2019-02" db="EMBL/GenBank/DDBJ databases">
        <title>Deep-cultivation of Planctomycetes and their phenomic and genomic characterization uncovers novel biology.</title>
        <authorList>
            <person name="Wiegand S."/>
            <person name="Jogler M."/>
            <person name="Boedeker C."/>
            <person name="Pinto D."/>
            <person name="Vollmers J."/>
            <person name="Rivas-Marin E."/>
            <person name="Kohn T."/>
            <person name="Peeters S.H."/>
            <person name="Heuer A."/>
            <person name="Rast P."/>
            <person name="Oberbeckmann S."/>
            <person name="Bunk B."/>
            <person name="Jeske O."/>
            <person name="Meyerdierks A."/>
            <person name="Storesund J.E."/>
            <person name="Kallscheuer N."/>
            <person name="Luecker S."/>
            <person name="Lage O.M."/>
            <person name="Pohl T."/>
            <person name="Merkel B.J."/>
            <person name="Hornburger P."/>
            <person name="Mueller R.-W."/>
            <person name="Bruemmer F."/>
            <person name="Labrenz M."/>
            <person name="Spormann A.M."/>
            <person name="Op Den Camp H."/>
            <person name="Overmann J."/>
            <person name="Amann R."/>
            <person name="Jetten M.S.M."/>
            <person name="Mascher T."/>
            <person name="Medema M.H."/>
            <person name="Devos D.P."/>
            <person name="Kaster A.-K."/>
            <person name="Ovreas L."/>
            <person name="Rohde M."/>
            <person name="Galperin M.Y."/>
            <person name="Jogler C."/>
        </authorList>
    </citation>
    <scope>NUCLEOTIDE SEQUENCE [LARGE SCALE GENOMIC DNA]</scope>
    <source>
        <strain evidence="5 6">Pla52n</strain>
    </source>
</reference>
<name>A0A5C5ZYI2_9BACT</name>
<keyword evidence="6" id="KW-1185">Reference proteome</keyword>
<dbReference type="EMBL" id="SJPN01000012">
    <property type="protein sequence ID" value="TWT92078.1"/>
    <property type="molecule type" value="Genomic_DNA"/>
</dbReference>
<dbReference type="PANTHER" id="PTHR35889:SF3">
    <property type="entry name" value="F-BOX DOMAIN-CONTAINING PROTEIN"/>
    <property type="match status" value="1"/>
</dbReference>
<evidence type="ECO:0000313" key="5">
    <source>
        <dbReference type="EMBL" id="TWT92078.1"/>
    </source>
</evidence>
<protein>
    <submittedName>
        <fullName evidence="5">Planctomycete cytochrome C</fullName>
    </submittedName>
</protein>
<dbReference type="Pfam" id="PF07635">
    <property type="entry name" value="PSCyt1"/>
    <property type="match status" value="1"/>
</dbReference>
<feature type="chain" id="PRO_5022960508" evidence="1">
    <location>
        <begin position="27"/>
        <end position="1002"/>
    </location>
</feature>
<dbReference type="InterPro" id="IPR036909">
    <property type="entry name" value="Cyt_c-like_dom_sf"/>
</dbReference>
<comment type="caution">
    <text evidence="5">The sequence shown here is derived from an EMBL/GenBank/DDBJ whole genome shotgun (WGS) entry which is preliminary data.</text>
</comment>
<dbReference type="AlphaFoldDB" id="A0A5C5ZYI2"/>
<dbReference type="RefSeq" id="WP_146523287.1">
    <property type="nucleotide sequence ID" value="NZ_CP151726.1"/>
</dbReference>
<evidence type="ECO:0000259" key="3">
    <source>
        <dbReference type="Pfam" id="PF07587"/>
    </source>
</evidence>
<accession>A0A5C5ZYI2</accession>
<dbReference type="PANTHER" id="PTHR35889">
    <property type="entry name" value="CYCLOINULO-OLIGOSACCHARIDE FRUCTANOTRANSFERASE-RELATED"/>
    <property type="match status" value="1"/>
</dbReference>
<feature type="signal peptide" evidence="1">
    <location>
        <begin position="1"/>
        <end position="26"/>
    </location>
</feature>
<gene>
    <name evidence="5" type="ORF">Pla52n_63750</name>
</gene>
<evidence type="ECO:0000259" key="4">
    <source>
        <dbReference type="Pfam" id="PF07635"/>
    </source>
</evidence>
<feature type="domain" description="DUF1549" evidence="2">
    <location>
        <begin position="161"/>
        <end position="367"/>
    </location>
</feature>
<keyword evidence="1" id="KW-0732">Signal</keyword>
<dbReference type="InterPro" id="IPR011444">
    <property type="entry name" value="DUF1549"/>
</dbReference>
<evidence type="ECO:0000256" key="1">
    <source>
        <dbReference type="SAM" id="SignalP"/>
    </source>
</evidence>
<dbReference type="Pfam" id="PF07583">
    <property type="entry name" value="PSCyt2"/>
    <property type="match status" value="1"/>
</dbReference>
<evidence type="ECO:0000259" key="2">
    <source>
        <dbReference type="Pfam" id="PF07583"/>
    </source>
</evidence>
<feature type="domain" description="DUF1553" evidence="3">
    <location>
        <begin position="716"/>
        <end position="975"/>
    </location>
</feature>
<evidence type="ECO:0000313" key="6">
    <source>
        <dbReference type="Proteomes" id="UP000320176"/>
    </source>
</evidence>
<dbReference type="GO" id="GO:0009055">
    <property type="term" value="F:electron transfer activity"/>
    <property type="evidence" value="ECO:0007669"/>
    <property type="project" value="InterPro"/>
</dbReference>